<evidence type="ECO:0000313" key="1">
    <source>
        <dbReference type="EMBL" id="KAI3376081.1"/>
    </source>
</evidence>
<reference evidence="1" key="1">
    <citation type="submission" date="2022-04" db="EMBL/GenBank/DDBJ databases">
        <title>Jade perch genome.</title>
        <authorList>
            <person name="Chao B."/>
        </authorList>
    </citation>
    <scope>NUCLEOTIDE SEQUENCE</scope>
    <source>
        <strain evidence="1">CB-2022</strain>
    </source>
</reference>
<proteinExistence type="predicted"/>
<sequence length="71" mass="7689">PVQGSGEPPVTSSNYPDLSKVPPCYHDLKEVFSKVKPPCCPLIMNVNEEEVTIPSDHAMGQEMQKSLGSSC</sequence>
<feature type="non-terminal residue" evidence="1">
    <location>
        <position position="1"/>
    </location>
</feature>
<keyword evidence="2" id="KW-1185">Reference proteome</keyword>
<gene>
    <name evidence="1" type="ORF">L3Q82_016613</name>
</gene>
<protein>
    <submittedName>
        <fullName evidence="1">Uncharacterized protein</fullName>
    </submittedName>
</protein>
<accession>A0ACB8X7Y6</accession>
<dbReference type="Proteomes" id="UP000831701">
    <property type="component" value="Chromosome 2"/>
</dbReference>
<organism evidence="1 2">
    <name type="scientific">Scortum barcoo</name>
    <name type="common">barcoo grunter</name>
    <dbReference type="NCBI Taxonomy" id="214431"/>
    <lineage>
        <taxon>Eukaryota</taxon>
        <taxon>Metazoa</taxon>
        <taxon>Chordata</taxon>
        <taxon>Craniata</taxon>
        <taxon>Vertebrata</taxon>
        <taxon>Euteleostomi</taxon>
        <taxon>Actinopterygii</taxon>
        <taxon>Neopterygii</taxon>
        <taxon>Teleostei</taxon>
        <taxon>Neoteleostei</taxon>
        <taxon>Acanthomorphata</taxon>
        <taxon>Eupercaria</taxon>
        <taxon>Centrarchiformes</taxon>
        <taxon>Terapontoidei</taxon>
        <taxon>Terapontidae</taxon>
        <taxon>Scortum</taxon>
    </lineage>
</organism>
<name>A0ACB8X7Y6_9TELE</name>
<comment type="caution">
    <text evidence="1">The sequence shown here is derived from an EMBL/GenBank/DDBJ whole genome shotgun (WGS) entry which is preliminary data.</text>
</comment>
<dbReference type="EMBL" id="CM041532">
    <property type="protein sequence ID" value="KAI3376081.1"/>
    <property type="molecule type" value="Genomic_DNA"/>
</dbReference>
<evidence type="ECO:0000313" key="2">
    <source>
        <dbReference type="Proteomes" id="UP000831701"/>
    </source>
</evidence>